<accession>A0A5E7D4N0</accession>
<dbReference type="PANTHER" id="PTHR30290">
    <property type="entry name" value="PERIPLASMIC BINDING COMPONENT OF ABC TRANSPORTER"/>
    <property type="match status" value="1"/>
</dbReference>
<evidence type="ECO:0000256" key="3">
    <source>
        <dbReference type="ARBA" id="ARBA00022927"/>
    </source>
</evidence>
<dbReference type="InterPro" id="IPR000914">
    <property type="entry name" value="SBP_5_dom"/>
</dbReference>
<dbReference type="InterPro" id="IPR039424">
    <property type="entry name" value="SBP_5"/>
</dbReference>
<protein>
    <submittedName>
        <fullName evidence="6">Oligopeptide-binding protein AppA</fullName>
    </submittedName>
</protein>
<evidence type="ECO:0000256" key="2">
    <source>
        <dbReference type="ARBA" id="ARBA00022856"/>
    </source>
</evidence>
<gene>
    <name evidence="6" type="primary">appA_2</name>
    <name evidence="6" type="ORF">PS833_03541</name>
</gene>
<dbReference type="Gene3D" id="3.40.190.10">
    <property type="entry name" value="Periplasmic binding protein-like II"/>
    <property type="match status" value="1"/>
</dbReference>
<dbReference type="GO" id="GO:0015833">
    <property type="term" value="P:peptide transport"/>
    <property type="evidence" value="ECO:0007669"/>
    <property type="project" value="UniProtKB-KW"/>
</dbReference>
<dbReference type="RefSeq" id="WP_150798991.1">
    <property type="nucleotide sequence ID" value="NZ_CABVHU010000009.1"/>
</dbReference>
<dbReference type="SUPFAM" id="SSF53850">
    <property type="entry name" value="Periplasmic binding protein-like II"/>
    <property type="match status" value="1"/>
</dbReference>
<sequence length="622" mass="70384" precursor="true">MKSFRHPLLQPLNRLAQGMTLAGVLLSVASPAWAAHAVAQFGTPKYPADFQYFDYVNPQAPKGGSLSMSLVATNSSFDKYNPYSLRGTPPPGLLELVFETLTINGLDELNTQYGLLADDIQVAADFGAVEFHLDPRARFSNGDPVTAADVLYSFQTLTGGKASPRFKAYFGEIERVLVLDPQRVRFEFKRKGRDLSFIAGSLPVFSPKWGLQADGQTVAFDELRFEQPIASGPYRIDKAISGRGIVYRRNPDYWASDLPVRRGSFNFDSIDYKLYKDRDTQVAALRAGDYDFISETQMRYWCCQYIGKRFDKGELIKREFPHRNPPAMNGWVVNLRKERFQDPRVREALNYALDFEWINQKIFDNEFKRVDSFFANSPLAATGLPSADELKLLEPYRGQIPPAVFGPMLVQPSTKAPASVRQNLTKALDLFAAAGWHNRDGVLRNAKGEPFILEVAGTRAQSPFTDPIYLNLSKIGVVVKKRLTDAATSRKQMTHFEYDYTTLALREARMPGDELWRNFNSRDADRPGSENITGVKSAAVDALIKNLLEADSQPAQQTAAHALDRVLMHSHYVIPWRYLDKHYFIYNQRLQQPQTLPLYYGANEWVIATWWDKTANSLTAKR</sequence>
<dbReference type="Proteomes" id="UP000409037">
    <property type="component" value="Unassembled WGS sequence"/>
</dbReference>
<keyword evidence="3" id="KW-0813">Transport</keyword>
<dbReference type="PIRSF" id="PIRSF002741">
    <property type="entry name" value="MppA"/>
    <property type="match status" value="1"/>
</dbReference>
<evidence type="ECO:0000259" key="5">
    <source>
        <dbReference type="Pfam" id="PF00496"/>
    </source>
</evidence>
<dbReference type="InterPro" id="IPR030678">
    <property type="entry name" value="Peptide/Ni-bd"/>
</dbReference>
<name>A0A5E7D4N0_PSEFL</name>
<organism evidence="6 7">
    <name type="scientific">Pseudomonas fluorescens</name>
    <dbReference type="NCBI Taxonomy" id="294"/>
    <lineage>
        <taxon>Bacteria</taxon>
        <taxon>Pseudomonadati</taxon>
        <taxon>Pseudomonadota</taxon>
        <taxon>Gammaproteobacteria</taxon>
        <taxon>Pseudomonadales</taxon>
        <taxon>Pseudomonadaceae</taxon>
        <taxon>Pseudomonas</taxon>
    </lineage>
</organism>
<dbReference type="GO" id="GO:0030288">
    <property type="term" value="C:outer membrane-bounded periplasmic space"/>
    <property type="evidence" value="ECO:0007669"/>
    <property type="project" value="TreeGrafter"/>
</dbReference>
<dbReference type="EMBL" id="CABVHU010000009">
    <property type="protein sequence ID" value="VVO12500.1"/>
    <property type="molecule type" value="Genomic_DNA"/>
</dbReference>
<dbReference type="PANTHER" id="PTHR30290:SF64">
    <property type="entry name" value="ABC TRANSPORTER PERIPLASMIC BINDING PROTEIN"/>
    <property type="match status" value="1"/>
</dbReference>
<dbReference type="GO" id="GO:0043190">
    <property type="term" value="C:ATP-binding cassette (ABC) transporter complex"/>
    <property type="evidence" value="ECO:0007669"/>
    <property type="project" value="InterPro"/>
</dbReference>
<reference evidence="6 7" key="1">
    <citation type="submission" date="2019-09" db="EMBL/GenBank/DDBJ databases">
        <authorList>
            <person name="Chandra G."/>
            <person name="Truman W A."/>
        </authorList>
    </citation>
    <scope>NUCLEOTIDE SEQUENCE [LARGE SCALE GENOMIC DNA]</scope>
    <source>
        <strain evidence="6">PS833</strain>
    </source>
</reference>
<keyword evidence="3" id="KW-0653">Protein transport</keyword>
<evidence type="ECO:0000256" key="1">
    <source>
        <dbReference type="ARBA" id="ARBA00022729"/>
    </source>
</evidence>
<dbReference type="AlphaFoldDB" id="A0A5E7D4N0"/>
<dbReference type="GO" id="GO:0042884">
    <property type="term" value="P:microcin transport"/>
    <property type="evidence" value="ECO:0007669"/>
    <property type="project" value="TreeGrafter"/>
</dbReference>
<evidence type="ECO:0000313" key="6">
    <source>
        <dbReference type="EMBL" id="VVO12500.1"/>
    </source>
</evidence>
<dbReference type="Pfam" id="PF00496">
    <property type="entry name" value="SBP_bac_5"/>
    <property type="match status" value="1"/>
</dbReference>
<dbReference type="Gene3D" id="3.10.105.10">
    <property type="entry name" value="Dipeptide-binding Protein, Domain 3"/>
    <property type="match status" value="1"/>
</dbReference>
<keyword evidence="1 4" id="KW-0732">Signal</keyword>
<dbReference type="CDD" id="cd08497">
    <property type="entry name" value="MbnE-like"/>
    <property type="match status" value="1"/>
</dbReference>
<dbReference type="GO" id="GO:1904680">
    <property type="term" value="F:peptide transmembrane transporter activity"/>
    <property type="evidence" value="ECO:0007669"/>
    <property type="project" value="TreeGrafter"/>
</dbReference>
<feature type="chain" id="PRO_5022919722" evidence="4">
    <location>
        <begin position="35"/>
        <end position="622"/>
    </location>
</feature>
<keyword evidence="2" id="KW-0571">Peptide transport</keyword>
<dbReference type="GO" id="GO:0015031">
    <property type="term" value="P:protein transport"/>
    <property type="evidence" value="ECO:0007669"/>
    <property type="project" value="UniProtKB-KW"/>
</dbReference>
<evidence type="ECO:0000256" key="4">
    <source>
        <dbReference type="SAM" id="SignalP"/>
    </source>
</evidence>
<dbReference type="OrthoDB" id="9801912at2"/>
<proteinExistence type="predicted"/>
<evidence type="ECO:0000313" key="7">
    <source>
        <dbReference type="Proteomes" id="UP000409037"/>
    </source>
</evidence>
<feature type="domain" description="Solute-binding protein family 5" evidence="5">
    <location>
        <begin position="114"/>
        <end position="516"/>
    </location>
</feature>
<feature type="signal peptide" evidence="4">
    <location>
        <begin position="1"/>
        <end position="34"/>
    </location>
</feature>